<dbReference type="HOGENOM" id="CLU_3340757_0_0_11"/>
<dbReference type="AlphaFoldDB" id="M4RBC3"/>
<name>M4RBC3_9BIFI</name>
<sequence length="37" mass="4046">MIAVEPVVDAVANVDAVPLRKTSRNQYDSPAFTNSLR</sequence>
<dbReference type="EMBL" id="CP004346">
    <property type="protein sequence ID" value="AGH40771.1"/>
    <property type="molecule type" value="Genomic_DNA"/>
</dbReference>
<organism evidence="1 2">
    <name type="scientific">Bifidobacterium thermophilum RBL67</name>
    <dbReference type="NCBI Taxonomy" id="1254439"/>
    <lineage>
        <taxon>Bacteria</taxon>
        <taxon>Bacillati</taxon>
        <taxon>Actinomycetota</taxon>
        <taxon>Actinomycetes</taxon>
        <taxon>Bifidobacteriales</taxon>
        <taxon>Bifidobacteriaceae</taxon>
        <taxon>Bifidobacterium</taxon>
    </lineage>
</organism>
<keyword evidence="2" id="KW-1185">Reference proteome</keyword>
<reference evidence="1 2" key="1">
    <citation type="journal article" date="2013" name="Genome Announc.">
        <title>Complete Genome Sequence of the Probiotic Bifidobacterium thermophilum Strain RBL67.</title>
        <authorList>
            <person name="Jans C."/>
            <person name="Lacroix C."/>
            <person name="Follador R."/>
            <person name="Stevens M.J."/>
        </authorList>
    </citation>
    <scope>NUCLEOTIDE SEQUENCE [LARGE SCALE GENOMIC DNA]</scope>
    <source>
        <strain evidence="1 2">RBL67</strain>
    </source>
</reference>
<evidence type="ECO:0000313" key="2">
    <source>
        <dbReference type="Proteomes" id="UP000011835"/>
    </source>
</evidence>
<dbReference type="Proteomes" id="UP000011835">
    <property type="component" value="Chromosome"/>
</dbReference>
<dbReference type="PATRIC" id="fig|1254439.12.peg.505"/>
<proteinExistence type="predicted"/>
<evidence type="ECO:0000313" key="1">
    <source>
        <dbReference type="EMBL" id="AGH40771.1"/>
    </source>
</evidence>
<dbReference type="KEGG" id="btp:D805_0504"/>
<gene>
    <name evidence="1" type="ORF">D805_0504</name>
</gene>
<accession>M4RBC3</accession>
<protein>
    <submittedName>
        <fullName evidence="1">Uncharacterized protein</fullName>
    </submittedName>
</protein>